<dbReference type="GO" id="GO:0005789">
    <property type="term" value="C:endoplasmic reticulum membrane"/>
    <property type="evidence" value="ECO:0007669"/>
    <property type="project" value="UniProtKB-SubCell"/>
</dbReference>
<feature type="transmembrane region" description="Helical" evidence="7">
    <location>
        <begin position="139"/>
        <end position="162"/>
    </location>
</feature>
<dbReference type="GO" id="GO:0006950">
    <property type="term" value="P:response to stress"/>
    <property type="evidence" value="ECO:0007669"/>
    <property type="project" value="UniProtKB-ARBA"/>
</dbReference>
<feature type="compositionally biased region" description="Low complexity" evidence="8">
    <location>
        <begin position="302"/>
        <end position="316"/>
    </location>
</feature>
<dbReference type="VEuPathDB" id="MicrosporidiaDB:CWI37_1507p0010"/>
<feature type="transmembrane region" description="Helical" evidence="7">
    <location>
        <begin position="94"/>
        <end position="113"/>
    </location>
</feature>
<dbReference type="Proteomes" id="UP000292362">
    <property type="component" value="Unassembled WGS sequence"/>
</dbReference>
<dbReference type="AlphaFoldDB" id="A0A4Q9KVV1"/>
<gene>
    <name evidence="9" type="ORF">CWI37_1507p0010</name>
</gene>
<comment type="function">
    <text evidence="7">May be involved in the degradation of misfolded endoplasmic reticulum (ER) luminal proteins.</text>
</comment>
<keyword evidence="4 7" id="KW-0256">Endoplasmic reticulum</keyword>
<sequence length="325" mass="37496">MTETNIVLAAFNKTPPITKAISIILVTLSLLIYTKIISPFHVVLNPRLYTHLHFWQVITPFYYFGTITFDSVLHMIFLYRYSRMLEDSFIQTSDYFYLLLTVKILLLVSALLFKIHTLGPALSATITYIWTRRNPTTQVQLLGCVIFPAFYLPFIVPIFTFLTDRKINMEDLLGIFVGHFYYFFKFVFPKFGFNVLKTPFFIQKIFNEQPFEEIKKGDLVGDNKEDEEGVSHKEEEEGVSHKEDEEGVNHKEDEEGVSDMEEEEGSVNHKEEEEGVSYKDRLSNEEGVSNEEGFNKEDTFSNEEGVNNSNSNSGASTEDNSTDKR</sequence>
<evidence type="ECO:0000256" key="2">
    <source>
        <dbReference type="ARBA" id="ARBA00008917"/>
    </source>
</evidence>
<dbReference type="InterPro" id="IPR007599">
    <property type="entry name" value="DER1"/>
</dbReference>
<evidence type="ECO:0000256" key="5">
    <source>
        <dbReference type="ARBA" id="ARBA00022989"/>
    </source>
</evidence>
<feature type="compositionally biased region" description="Acidic residues" evidence="8">
    <location>
        <begin position="254"/>
        <end position="265"/>
    </location>
</feature>
<evidence type="ECO:0000313" key="10">
    <source>
        <dbReference type="Proteomes" id="UP000292362"/>
    </source>
</evidence>
<name>A0A4Q9KVV1_9MICR</name>
<comment type="subcellular location">
    <subcellularLocation>
        <location evidence="1 7">Endoplasmic reticulum membrane</location>
        <topology evidence="1 7">Multi-pass membrane protein</topology>
    </subcellularLocation>
</comment>
<evidence type="ECO:0000256" key="1">
    <source>
        <dbReference type="ARBA" id="ARBA00004477"/>
    </source>
</evidence>
<dbReference type="PANTHER" id="PTHR11009">
    <property type="entry name" value="DER1-LIKE PROTEIN, DERLIN"/>
    <property type="match status" value="1"/>
</dbReference>
<keyword evidence="5 7" id="KW-1133">Transmembrane helix</keyword>
<evidence type="ECO:0000256" key="7">
    <source>
        <dbReference type="RuleBase" id="RU363059"/>
    </source>
</evidence>
<protein>
    <recommendedName>
        <fullName evidence="7">Derlin</fullName>
    </recommendedName>
</protein>
<comment type="caution">
    <text evidence="9">The sequence shown here is derived from an EMBL/GenBank/DDBJ whole genome shotgun (WGS) entry which is preliminary data.</text>
</comment>
<feature type="transmembrane region" description="Helical" evidence="7">
    <location>
        <begin position="61"/>
        <end position="82"/>
    </location>
</feature>
<evidence type="ECO:0000256" key="6">
    <source>
        <dbReference type="ARBA" id="ARBA00023136"/>
    </source>
</evidence>
<feature type="transmembrane region" description="Helical" evidence="7">
    <location>
        <begin position="20"/>
        <end position="41"/>
    </location>
</feature>
<evidence type="ECO:0000256" key="8">
    <source>
        <dbReference type="SAM" id="MobiDB-lite"/>
    </source>
</evidence>
<accession>A0A4Q9KVV1</accession>
<proteinExistence type="inferred from homology"/>
<dbReference type="Pfam" id="PF04511">
    <property type="entry name" value="DER1"/>
    <property type="match status" value="1"/>
</dbReference>
<dbReference type="InterPro" id="IPR035952">
    <property type="entry name" value="Rhomboid-like_sf"/>
</dbReference>
<evidence type="ECO:0000256" key="3">
    <source>
        <dbReference type="ARBA" id="ARBA00022692"/>
    </source>
</evidence>
<feature type="region of interest" description="Disordered" evidence="8">
    <location>
        <begin position="217"/>
        <end position="325"/>
    </location>
</feature>
<organism evidence="9 10">
    <name type="scientific">Hamiltosporidium tvaerminnensis</name>
    <dbReference type="NCBI Taxonomy" id="1176355"/>
    <lineage>
        <taxon>Eukaryota</taxon>
        <taxon>Fungi</taxon>
        <taxon>Fungi incertae sedis</taxon>
        <taxon>Microsporidia</taxon>
        <taxon>Dubosqiidae</taxon>
        <taxon>Hamiltosporidium</taxon>
    </lineage>
</organism>
<comment type="similarity">
    <text evidence="2 7">Belongs to the derlin family.</text>
</comment>
<evidence type="ECO:0000256" key="4">
    <source>
        <dbReference type="ARBA" id="ARBA00022824"/>
    </source>
</evidence>
<evidence type="ECO:0000313" key="9">
    <source>
        <dbReference type="EMBL" id="TBT98998.1"/>
    </source>
</evidence>
<feature type="compositionally biased region" description="Basic and acidic residues" evidence="8">
    <location>
        <begin position="217"/>
        <end position="253"/>
    </location>
</feature>
<dbReference type="SUPFAM" id="SSF144091">
    <property type="entry name" value="Rhomboid-like"/>
    <property type="match status" value="1"/>
</dbReference>
<dbReference type="EMBL" id="PITJ01001507">
    <property type="protein sequence ID" value="TBT98998.1"/>
    <property type="molecule type" value="Genomic_DNA"/>
</dbReference>
<keyword evidence="6 7" id="KW-0472">Membrane</keyword>
<feature type="compositionally biased region" description="Basic and acidic residues" evidence="8">
    <location>
        <begin position="266"/>
        <end position="284"/>
    </location>
</feature>
<reference evidence="9 10" key="1">
    <citation type="submission" date="2017-12" db="EMBL/GenBank/DDBJ databases">
        <authorList>
            <person name="Pombert J.-F."/>
            <person name="Haag K.L."/>
            <person name="Ebert D."/>
        </authorList>
    </citation>
    <scope>NUCLEOTIDE SEQUENCE [LARGE SCALE GENOMIC DNA]</scope>
    <source>
        <strain evidence="9">FI-OER-3-3</strain>
    </source>
</reference>
<keyword evidence="3 7" id="KW-0812">Transmembrane</keyword>